<dbReference type="PANTHER" id="PTHR10357">
    <property type="entry name" value="ALPHA-AMYLASE FAMILY MEMBER"/>
    <property type="match status" value="1"/>
</dbReference>
<sequence>MVDRFYDGEPRNNIPKYAFPVEGIQDSQKKAYNELNRLLLDAIYDPGHRYIGLYWGGDLRGVIQKLPYLHDLGVTKIILSPIMDNPNGFLYYDHKDDNKFVVHRRFKEEQQILAHKASRMNTAYHGYWTLDYGEIDEHFRDAPKPDQDGNANRFAVFKELLDTAFDYNIGVILDITMNHTSPLHHTPEYKEQCGFEEEWYRSYFYDQGNVYFQGQLQAQGYDDKNSQCNPQQWFHKVHKIKNWNNATGKELENSVLGAFGFDFAQEKPKVKDFFLKVAEFWLTLNKEGKQTIAGFRLDVVKHIPRSFWKKFEEHVRSIAPDIILIGEYFDGGFGNQNSLLWLKESSKRTMFDFNLSDGIRYYFASERNWKGRTQYIKDTISHIPGGNKHFSISLPEENLNIQFYDTEQRVVDQDHNWLVFLENHDLARLRTQFPDMSDQAYIAALRFLMLTRGIPTLLYGTEVSLAFPYHPNHKPPGLHKNIGDDPFNRPMMIWEGEPNWKANIYEATKTAIAVRKACPAVLRAGKTKFLRCKGISCLLKHYINFKDGEMFMVRYGAEDSAVFYGYSDSGGHYEVDLHPILSHMSEKYLSRVTSDFNVVGNSDVILTDEHVLQLTLPEEGSVIITFNCYNP</sequence>
<dbReference type="PANTHER" id="PTHR10357:SF215">
    <property type="entry name" value="ALPHA-AMYLASE 1"/>
    <property type="match status" value="1"/>
</dbReference>
<dbReference type="GO" id="GO:0016740">
    <property type="term" value="F:transferase activity"/>
    <property type="evidence" value="ECO:0007669"/>
    <property type="project" value="UniProtKB-KW"/>
</dbReference>
<dbReference type="EMBL" id="LUTY01002733">
    <property type="protein sequence ID" value="OAD19604.1"/>
    <property type="molecule type" value="Genomic_DNA"/>
</dbReference>
<comment type="cofactor">
    <cofactor evidence="1">
        <name>Ca(2+)</name>
        <dbReference type="ChEBI" id="CHEBI:29108"/>
    </cofactor>
</comment>
<evidence type="ECO:0000313" key="5">
    <source>
        <dbReference type="EMBL" id="OAD19604.1"/>
    </source>
</evidence>
<proteinExistence type="predicted"/>
<organism evidence="5 6">
    <name type="scientific">Candidatus Thiomargarita nelsonii</name>
    <dbReference type="NCBI Taxonomy" id="1003181"/>
    <lineage>
        <taxon>Bacteria</taxon>
        <taxon>Pseudomonadati</taxon>
        <taxon>Pseudomonadota</taxon>
        <taxon>Gammaproteobacteria</taxon>
        <taxon>Thiotrichales</taxon>
        <taxon>Thiotrichaceae</taxon>
        <taxon>Thiomargarita</taxon>
    </lineage>
</organism>
<keyword evidence="5" id="KW-0808">Transferase</keyword>
<dbReference type="AlphaFoldDB" id="A0A176RV38"/>
<comment type="caution">
    <text evidence="5">The sequence shown here is derived from an EMBL/GenBank/DDBJ whole genome shotgun (WGS) entry which is preliminary data.</text>
</comment>
<keyword evidence="2" id="KW-0479">Metal-binding</keyword>
<dbReference type="Proteomes" id="UP000076962">
    <property type="component" value="Unassembled WGS sequence"/>
</dbReference>
<protein>
    <submittedName>
        <fullName evidence="5">Cyclomaltodextrin glucanotransferase</fullName>
    </submittedName>
</protein>
<dbReference type="GO" id="GO:0005975">
    <property type="term" value="P:carbohydrate metabolic process"/>
    <property type="evidence" value="ECO:0007669"/>
    <property type="project" value="InterPro"/>
</dbReference>
<keyword evidence="3" id="KW-0732">Signal</keyword>
<keyword evidence="6" id="KW-1185">Reference proteome</keyword>
<dbReference type="GO" id="GO:0046872">
    <property type="term" value="F:metal ion binding"/>
    <property type="evidence" value="ECO:0007669"/>
    <property type="project" value="UniProtKB-KW"/>
</dbReference>
<evidence type="ECO:0000256" key="2">
    <source>
        <dbReference type="ARBA" id="ARBA00022723"/>
    </source>
</evidence>
<evidence type="ECO:0000256" key="1">
    <source>
        <dbReference type="ARBA" id="ARBA00001913"/>
    </source>
</evidence>
<dbReference type="InterPro" id="IPR006047">
    <property type="entry name" value="GH13_cat_dom"/>
</dbReference>
<evidence type="ECO:0000259" key="4">
    <source>
        <dbReference type="SMART" id="SM00642"/>
    </source>
</evidence>
<dbReference type="Pfam" id="PF00128">
    <property type="entry name" value="Alpha-amylase"/>
    <property type="match status" value="1"/>
</dbReference>
<evidence type="ECO:0000313" key="6">
    <source>
        <dbReference type="Proteomes" id="UP000076962"/>
    </source>
</evidence>
<dbReference type="InterPro" id="IPR017853">
    <property type="entry name" value="GH"/>
</dbReference>
<name>A0A176RV38_9GAMM</name>
<dbReference type="SUPFAM" id="SSF51445">
    <property type="entry name" value="(Trans)glycosidases"/>
    <property type="match status" value="1"/>
</dbReference>
<reference evidence="5 6" key="1">
    <citation type="submission" date="2016-05" db="EMBL/GenBank/DDBJ databases">
        <title>Single-cell genome of chain-forming Candidatus Thiomargarita nelsonii and comparison to other large sulfur-oxidizing bacteria.</title>
        <authorList>
            <person name="Winkel M."/>
            <person name="Salman V."/>
            <person name="Woyke T."/>
            <person name="Schulz-Vogt H."/>
            <person name="Richter M."/>
            <person name="Flood B."/>
            <person name="Bailey J."/>
            <person name="Amann R."/>
            <person name="Mussmann M."/>
        </authorList>
    </citation>
    <scope>NUCLEOTIDE SEQUENCE [LARGE SCALE GENOMIC DNA]</scope>
    <source>
        <strain evidence="5 6">THI036</strain>
    </source>
</reference>
<gene>
    <name evidence="5" type="ORF">THIOM_004750</name>
</gene>
<accession>A0A176RV38</accession>
<dbReference type="Gene3D" id="3.20.20.80">
    <property type="entry name" value="Glycosidases"/>
    <property type="match status" value="1"/>
</dbReference>
<feature type="domain" description="Glycosyl hydrolase family 13 catalytic" evidence="4">
    <location>
        <begin position="1"/>
        <end position="515"/>
    </location>
</feature>
<evidence type="ECO:0000256" key="3">
    <source>
        <dbReference type="ARBA" id="ARBA00022729"/>
    </source>
</evidence>
<dbReference type="SMART" id="SM00642">
    <property type="entry name" value="Aamy"/>
    <property type="match status" value="1"/>
</dbReference>